<dbReference type="EMBL" id="JAATEN010000006">
    <property type="protein sequence ID" value="NJQ00969.1"/>
    <property type="molecule type" value="Genomic_DNA"/>
</dbReference>
<organism evidence="1 2">
    <name type="scientific">Streptomyces zingiberis</name>
    <dbReference type="NCBI Taxonomy" id="2053010"/>
    <lineage>
        <taxon>Bacteria</taxon>
        <taxon>Bacillati</taxon>
        <taxon>Actinomycetota</taxon>
        <taxon>Actinomycetes</taxon>
        <taxon>Kitasatosporales</taxon>
        <taxon>Streptomycetaceae</taxon>
        <taxon>Streptomyces</taxon>
    </lineage>
</organism>
<evidence type="ECO:0000313" key="1">
    <source>
        <dbReference type="EMBL" id="NJQ00969.1"/>
    </source>
</evidence>
<comment type="caution">
    <text evidence="1">The sequence shown here is derived from an EMBL/GenBank/DDBJ whole genome shotgun (WGS) entry which is preliminary data.</text>
</comment>
<accession>A0ABX1C061</accession>
<sequence>MATHDSVPMDRLVLGRAIDEVGGEPLPIDPKVPDHLSRLFDDCDAQLRRVRLVEQHDGQAARTALAAAGAPVDAEITYDPNHSHGKKFTQDRPFRTACLLHELMHVIVSRKYSRPAGAAGDARLINFHYAADGEVGHQARIVDSNFERLVTTVRQDRNLTGEQRGHVIDRLENYAMAQATVHNETVVLDLLVYLKLLRVSPGSATFAHLTRLSEEALERREEGGPGMHVRLVT</sequence>
<proteinExistence type="predicted"/>
<evidence type="ECO:0008006" key="3">
    <source>
        <dbReference type="Google" id="ProtNLM"/>
    </source>
</evidence>
<evidence type="ECO:0000313" key="2">
    <source>
        <dbReference type="Proteomes" id="UP000695264"/>
    </source>
</evidence>
<reference evidence="1 2" key="1">
    <citation type="submission" date="2020-03" db="EMBL/GenBank/DDBJ databases">
        <title>WGS of actinomycetes isolated from Thailand.</title>
        <authorList>
            <person name="Thawai C."/>
        </authorList>
    </citation>
    <scope>NUCLEOTIDE SEQUENCE [LARGE SCALE GENOMIC DNA]</scope>
    <source>
        <strain evidence="1 2">PLAI 1-29</strain>
    </source>
</reference>
<gene>
    <name evidence="1" type="ORF">HCK00_10610</name>
</gene>
<name>A0ABX1C061_9ACTN</name>
<protein>
    <recommendedName>
        <fullName evidence="3">DUF4157 domain-containing protein</fullName>
    </recommendedName>
</protein>
<dbReference type="RefSeq" id="WP_168101563.1">
    <property type="nucleotide sequence ID" value="NZ_JAATEN010000006.1"/>
</dbReference>
<keyword evidence="2" id="KW-1185">Reference proteome</keyword>
<dbReference type="Proteomes" id="UP000695264">
    <property type="component" value="Unassembled WGS sequence"/>
</dbReference>